<keyword evidence="2 4" id="KW-0863">Zinc-finger</keyword>
<dbReference type="PANTHER" id="PTHR47156:SF10">
    <property type="entry name" value="E3 UBIQUITIN-PROTEIN LIGASE TRIM-21-RELATED"/>
    <property type="match status" value="1"/>
</dbReference>
<dbReference type="Proteomes" id="UP000515158">
    <property type="component" value="Unplaced"/>
</dbReference>
<organism evidence="8">
    <name type="scientific">Thrips palmi</name>
    <name type="common">Melon thrips</name>
    <dbReference type="NCBI Taxonomy" id="161013"/>
    <lineage>
        <taxon>Eukaryota</taxon>
        <taxon>Metazoa</taxon>
        <taxon>Ecdysozoa</taxon>
        <taxon>Arthropoda</taxon>
        <taxon>Hexapoda</taxon>
        <taxon>Insecta</taxon>
        <taxon>Pterygota</taxon>
        <taxon>Neoptera</taxon>
        <taxon>Paraneoptera</taxon>
        <taxon>Thysanoptera</taxon>
        <taxon>Terebrantia</taxon>
        <taxon>Thripoidea</taxon>
        <taxon>Thripidae</taxon>
        <taxon>Thrips</taxon>
    </lineage>
</organism>
<dbReference type="Gene3D" id="3.30.40.10">
    <property type="entry name" value="Zinc/RING finger domain, C3HC4 (zinc finger)"/>
    <property type="match status" value="2"/>
</dbReference>
<dbReference type="SMART" id="SM00184">
    <property type="entry name" value="RING"/>
    <property type="match status" value="2"/>
</dbReference>
<evidence type="ECO:0000256" key="1">
    <source>
        <dbReference type="ARBA" id="ARBA00022723"/>
    </source>
</evidence>
<evidence type="ECO:0000256" key="3">
    <source>
        <dbReference type="ARBA" id="ARBA00022833"/>
    </source>
</evidence>
<dbReference type="InterPro" id="IPR001841">
    <property type="entry name" value="Znf_RING"/>
</dbReference>
<reference evidence="8" key="1">
    <citation type="submission" date="2025-08" db="UniProtKB">
        <authorList>
            <consortium name="RefSeq"/>
        </authorList>
    </citation>
    <scope>IDENTIFICATION</scope>
    <source>
        <tissue evidence="8">Total insect</tissue>
    </source>
</reference>
<gene>
    <name evidence="8" type="primary">LOC117645132</name>
</gene>
<dbReference type="AlphaFoldDB" id="A0A6P8YU15"/>
<feature type="region of interest" description="Disordered" evidence="5">
    <location>
        <begin position="59"/>
        <end position="87"/>
    </location>
</feature>
<dbReference type="InterPro" id="IPR052667">
    <property type="entry name" value="E3_ubiquitin-ligase_RING"/>
</dbReference>
<dbReference type="InterPro" id="IPR027370">
    <property type="entry name" value="Znf-RING_euk"/>
</dbReference>
<feature type="region of interest" description="Disordered" evidence="5">
    <location>
        <begin position="1"/>
        <end position="39"/>
    </location>
</feature>
<evidence type="ECO:0000313" key="8">
    <source>
        <dbReference type="RefSeq" id="XP_034240985.1"/>
    </source>
</evidence>
<evidence type="ECO:0000256" key="2">
    <source>
        <dbReference type="ARBA" id="ARBA00022771"/>
    </source>
</evidence>
<evidence type="ECO:0000256" key="5">
    <source>
        <dbReference type="SAM" id="MobiDB-lite"/>
    </source>
</evidence>
<keyword evidence="1" id="KW-0479">Metal-binding</keyword>
<accession>A0A6P8YU15</accession>
<dbReference type="RefSeq" id="XP_034240985.1">
    <property type="nucleotide sequence ID" value="XM_034385094.1"/>
</dbReference>
<evidence type="ECO:0000256" key="4">
    <source>
        <dbReference type="PROSITE-ProRule" id="PRU00175"/>
    </source>
</evidence>
<feature type="domain" description="RING-type" evidence="6">
    <location>
        <begin position="104"/>
        <end position="147"/>
    </location>
</feature>
<dbReference type="PROSITE" id="PS50089">
    <property type="entry name" value="ZF_RING_2"/>
    <property type="match status" value="1"/>
</dbReference>
<sequence length="676" mass="75188">MVRVSAVAPQSPSTRQQPRRLPCSPRSSPRSRPARSLRRTLPVGVLSVVKTVCRKLSVGPVRHRRQTSSTRPDHNEDLAPLPSTLESSLSQMSRSSSMEVLLQCANCAESFDLERRRPKVLPCGHTHCQACVLASLRDNRVICPTDQLVVHVDALHLQDDLQLICWLEATAQGLVECVCCAEPFDGLLRRPAALDCGHSVCRVCLQASGVRGPRLLAAPLARADSIDETWEYSQDDDEAGDTCSSVCSLSSDEGVAVRPVRARELLVDCPIAWCLKGVRARDNLHLLGCLDDSAASRSQAKVKRAIRCEDQLLEKLAVLEKQIASVYGGDASAKALKGLDTDSSAAGHHFNDADMSALLASVRQLVERKDSPRSEPAVFNQVVTGNCALPDLVMNKAALLRRKEESCDIFSLKDCKIELDVYDMSLCCPGEMRVKKEAALRSDKKVWKLTGVDCWCDPEWTLRLLKRCAPHLEQLQLQYPGREHLEVVRDCMPHLRRLEIRGWCGLDLQREPFHFDQGPADKRNTLDWLEVFLPTQTALSLLRAHRGSLRKLRLVVAEEWAAPTPSPSCEDVVPDAVEEVAGSECEWPEEDGFAVVPWGEDCVKDVRGGCWDELLQECVGHAADDVALKSVSLMWLSPRSHDSWHCRRFARTLRDARADIAVECEVCRRYGADRVE</sequence>
<dbReference type="InterPro" id="IPR013083">
    <property type="entry name" value="Znf_RING/FYVE/PHD"/>
</dbReference>
<feature type="compositionally biased region" description="Low complexity" evidence="5">
    <location>
        <begin position="15"/>
        <end position="31"/>
    </location>
</feature>
<dbReference type="Pfam" id="PF13445">
    <property type="entry name" value="zf-RING_UBOX"/>
    <property type="match status" value="2"/>
</dbReference>
<dbReference type="KEGG" id="tpal:117645132"/>
<dbReference type="PROSITE" id="PS00518">
    <property type="entry name" value="ZF_RING_1"/>
    <property type="match status" value="1"/>
</dbReference>
<dbReference type="SUPFAM" id="SSF57850">
    <property type="entry name" value="RING/U-box"/>
    <property type="match status" value="2"/>
</dbReference>
<dbReference type="GeneID" id="117645132"/>
<name>A0A6P8YU15_THRPL</name>
<protein>
    <submittedName>
        <fullName evidence="8">Uncharacterized protein LOC117645132</fullName>
    </submittedName>
</protein>
<proteinExistence type="predicted"/>
<evidence type="ECO:0000313" key="7">
    <source>
        <dbReference type="Proteomes" id="UP000515158"/>
    </source>
</evidence>
<evidence type="ECO:0000259" key="6">
    <source>
        <dbReference type="PROSITE" id="PS50089"/>
    </source>
</evidence>
<dbReference type="GO" id="GO:0008270">
    <property type="term" value="F:zinc ion binding"/>
    <property type="evidence" value="ECO:0007669"/>
    <property type="project" value="UniProtKB-KW"/>
</dbReference>
<keyword evidence="7" id="KW-1185">Reference proteome</keyword>
<dbReference type="PANTHER" id="PTHR47156">
    <property type="entry name" value="PROTEIN CBG20824"/>
    <property type="match status" value="1"/>
</dbReference>
<dbReference type="OrthoDB" id="654191at2759"/>
<dbReference type="InParanoid" id="A0A6P8YU15"/>
<dbReference type="InterPro" id="IPR017907">
    <property type="entry name" value="Znf_RING_CS"/>
</dbReference>
<keyword evidence="3" id="KW-0862">Zinc</keyword>